<evidence type="ECO:0000256" key="8">
    <source>
        <dbReference type="ARBA" id="ARBA00022645"/>
    </source>
</evidence>
<dbReference type="GO" id="GO:0009274">
    <property type="term" value="C:peptidoglycan-based cell wall"/>
    <property type="evidence" value="ECO:0007669"/>
    <property type="project" value="UniProtKB-UniRule"/>
</dbReference>
<evidence type="ECO:0000256" key="6">
    <source>
        <dbReference type="ARBA" id="ARBA00018637"/>
    </source>
</evidence>
<evidence type="ECO:0000256" key="15">
    <source>
        <dbReference type="ARBA" id="ARBA00023136"/>
    </source>
</evidence>
<keyword evidence="15" id="KW-0472">Membrane</keyword>
<feature type="domain" description="Bifunctional transglycosylase second" evidence="28">
    <location>
        <begin position="85"/>
        <end position="169"/>
    </location>
</feature>
<evidence type="ECO:0000256" key="4">
    <source>
        <dbReference type="ARBA" id="ARBA00007090"/>
    </source>
</evidence>
<dbReference type="Pfam" id="PF00912">
    <property type="entry name" value="Transgly"/>
    <property type="match status" value="1"/>
</dbReference>
<dbReference type="GO" id="GO:0071555">
    <property type="term" value="P:cell wall organization"/>
    <property type="evidence" value="ECO:0007669"/>
    <property type="project" value="UniProtKB-UniRule"/>
</dbReference>
<dbReference type="GO" id="GO:0009002">
    <property type="term" value="F:serine-type D-Ala-D-Ala carboxypeptidase activity"/>
    <property type="evidence" value="ECO:0007669"/>
    <property type="project" value="UniProtKB-EC"/>
</dbReference>
<dbReference type="Gene3D" id="3.40.710.10">
    <property type="entry name" value="DD-peptidase/beta-lactamase superfamily"/>
    <property type="match status" value="1"/>
</dbReference>
<feature type="domain" description="Penicillin-binding protein transpeptidase" evidence="26">
    <location>
        <begin position="448"/>
        <end position="705"/>
    </location>
</feature>
<dbReference type="GO" id="GO:0006508">
    <property type="term" value="P:proteolysis"/>
    <property type="evidence" value="ECO:0007669"/>
    <property type="project" value="UniProtKB-KW"/>
</dbReference>
<evidence type="ECO:0000256" key="7">
    <source>
        <dbReference type="ARBA" id="ARBA00022475"/>
    </source>
</evidence>
<dbReference type="AlphaFoldDB" id="L0GVR0"/>
<evidence type="ECO:0000256" key="9">
    <source>
        <dbReference type="ARBA" id="ARBA00022670"/>
    </source>
</evidence>
<evidence type="ECO:0000313" key="30">
    <source>
        <dbReference type="Proteomes" id="UP000010816"/>
    </source>
</evidence>
<evidence type="ECO:0000256" key="16">
    <source>
        <dbReference type="ARBA" id="ARBA00023251"/>
    </source>
</evidence>
<dbReference type="InterPro" id="IPR011813">
    <property type="entry name" value="PBP_1b"/>
</dbReference>
<evidence type="ECO:0000256" key="23">
    <source>
        <dbReference type="PIRNR" id="PIRNR002799"/>
    </source>
</evidence>
<feature type="region of interest" description="Disordered" evidence="25">
    <location>
        <begin position="1"/>
        <end position="27"/>
    </location>
</feature>
<keyword evidence="17" id="KW-0511">Multifunctional enzyme</keyword>
<dbReference type="InterPro" id="IPR050396">
    <property type="entry name" value="Glycosyltr_51/Transpeptidase"/>
</dbReference>
<comment type="similarity">
    <text evidence="4 23">In the C-terminal section; belongs to the transpeptidase family.</text>
</comment>
<keyword evidence="14 23" id="KW-0573">Peptidoglycan synthesis</keyword>
<keyword evidence="10 23" id="KW-0328">Glycosyltransferase</keyword>
<dbReference type="GO" id="GO:0005886">
    <property type="term" value="C:plasma membrane"/>
    <property type="evidence" value="ECO:0007669"/>
    <property type="project" value="UniProtKB-SubCell"/>
</dbReference>
<reference evidence="29 30" key="1">
    <citation type="submission" date="2011-09" db="EMBL/GenBank/DDBJ databases">
        <title>Complete sequence of chromosome of Thioflavicoccus mobilis 8321.</title>
        <authorList>
            <consortium name="US DOE Joint Genome Institute"/>
            <person name="Lucas S."/>
            <person name="Han J."/>
            <person name="Lapidus A."/>
            <person name="Cheng J.-F."/>
            <person name="Goodwin L."/>
            <person name="Pitluck S."/>
            <person name="Peters L."/>
            <person name="Ovchinnikova G."/>
            <person name="Lu M."/>
            <person name="Detter J.C."/>
            <person name="Han C."/>
            <person name="Tapia R."/>
            <person name="Land M."/>
            <person name="Hauser L."/>
            <person name="Kyrpides N."/>
            <person name="Ivanova N."/>
            <person name="Pagani I."/>
            <person name="Vogl K."/>
            <person name="Liu Z."/>
            <person name="Imhoff J."/>
            <person name="Thiel V."/>
            <person name="Frigaard N.-U."/>
            <person name="Bryant D."/>
            <person name="Woyke T."/>
        </authorList>
    </citation>
    <scope>NUCLEOTIDE SEQUENCE [LARGE SCALE GENOMIC DNA]</scope>
    <source>
        <strain evidence="29 30">8321</strain>
    </source>
</reference>
<name>L0GVR0_9GAMM</name>
<feature type="compositionally biased region" description="Basic residues" evidence="25">
    <location>
        <begin position="16"/>
        <end position="27"/>
    </location>
</feature>
<evidence type="ECO:0000256" key="11">
    <source>
        <dbReference type="ARBA" id="ARBA00022679"/>
    </source>
</evidence>
<dbReference type="PATRIC" id="fig|765912.4.peg.2054"/>
<evidence type="ECO:0000256" key="22">
    <source>
        <dbReference type="NCBIfam" id="TIGR02071"/>
    </source>
</evidence>
<dbReference type="NCBIfam" id="TIGR02071">
    <property type="entry name" value="PBP_1b"/>
    <property type="match status" value="1"/>
</dbReference>
<dbReference type="UniPathway" id="UPA00219"/>
<evidence type="ECO:0000256" key="12">
    <source>
        <dbReference type="ARBA" id="ARBA00022801"/>
    </source>
</evidence>
<dbReference type="Gene3D" id="3.30.2060.10">
    <property type="entry name" value="Penicillin-binding protein 1b domain"/>
    <property type="match status" value="1"/>
</dbReference>
<comment type="subcellular location">
    <subcellularLocation>
        <location evidence="2">Cell membrane</location>
    </subcellularLocation>
</comment>
<evidence type="ECO:0000256" key="20">
    <source>
        <dbReference type="ARBA" id="ARBA00034000"/>
    </source>
</evidence>
<dbReference type="Gene3D" id="1.10.3810.10">
    <property type="entry name" value="Biosynthetic peptidoglycan transglycosylase-like"/>
    <property type="match status" value="1"/>
</dbReference>
<dbReference type="SUPFAM" id="SSF53955">
    <property type="entry name" value="Lysozyme-like"/>
    <property type="match status" value="1"/>
</dbReference>
<feature type="domain" description="Glycosyl transferase family 51" evidence="27">
    <location>
        <begin position="175"/>
        <end position="352"/>
    </location>
</feature>
<dbReference type="InterPro" id="IPR023346">
    <property type="entry name" value="Lysozyme-like_dom_sf"/>
</dbReference>
<comment type="pathway">
    <text evidence="3 23">Cell wall biogenesis; peptidoglycan biosynthesis.</text>
</comment>
<evidence type="ECO:0000259" key="26">
    <source>
        <dbReference type="Pfam" id="PF00905"/>
    </source>
</evidence>
<comment type="catalytic activity">
    <reaction evidence="21">
        <text>[GlcNAc-(1-&gt;4)-Mur2Ac(oyl-L-Ala-gamma-D-Glu-L-Lys-D-Ala-D-Ala)](n)-di-trans,octa-cis-undecaprenyl diphosphate + beta-D-GlcNAc-(1-&gt;4)-Mur2Ac(oyl-L-Ala-gamma-D-Glu-L-Lys-D-Ala-D-Ala)-di-trans,octa-cis-undecaprenyl diphosphate = [GlcNAc-(1-&gt;4)-Mur2Ac(oyl-L-Ala-gamma-D-Glu-L-Lys-D-Ala-D-Ala)](n+1)-di-trans,octa-cis-undecaprenyl diphosphate + di-trans,octa-cis-undecaprenyl diphosphate + H(+)</text>
        <dbReference type="Rhea" id="RHEA:23708"/>
        <dbReference type="Rhea" id="RHEA-COMP:9602"/>
        <dbReference type="Rhea" id="RHEA-COMP:9603"/>
        <dbReference type="ChEBI" id="CHEBI:15378"/>
        <dbReference type="ChEBI" id="CHEBI:58405"/>
        <dbReference type="ChEBI" id="CHEBI:60033"/>
        <dbReference type="ChEBI" id="CHEBI:78435"/>
        <dbReference type="EC" id="2.4.99.28"/>
    </reaction>
</comment>
<dbReference type="PANTHER" id="PTHR32282:SF11">
    <property type="entry name" value="PENICILLIN-BINDING PROTEIN 1B"/>
    <property type="match status" value="1"/>
</dbReference>
<organism evidence="29 30">
    <name type="scientific">Thioflavicoccus mobilis 8321</name>
    <dbReference type="NCBI Taxonomy" id="765912"/>
    <lineage>
        <taxon>Bacteria</taxon>
        <taxon>Pseudomonadati</taxon>
        <taxon>Pseudomonadota</taxon>
        <taxon>Gammaproteobacteria</taxon>
        <taxon>Chromatiales</taxon>
        <taxon>Chromatiaceae</taxon>
        <taxon>Thioflavicoccus</taxon>
    </lineage>
</organism>
<evidence type="ECO:0000256" key="14">
    <source>
        <dbReference type="ARBA" id="ARBA00022984"/>
    </source>
</evidence>
<dbReference type="GO" id="GO:0008658">
    <property type="term" value="F:penicillin binding"/>
    <property type="evidence" value="ECO:0007669"/>
    <property type="project" value="UniProtKB-UniRule"/>
</dbReference>
<dbReference type="GO" id="GO:0009252">
    <property type="term" value="P:peptidoglycan biosynthetic process"/>
    <property type="evidence" value="ECO:0007669"/>
    <property type="project" value="UniProtKB-UniRule"/>
</dbReference>
<dbReference type="GO" id="GO:0030288">
    <property type="term" value="C:outer membrane-bounded periplasmic space"/>
    <property type="evidence" value="ECO:0007669"/>
    <property type="project" value="TreeGrafter"/>
</dbReference>
<accession>L0GVR0</accession>
<evidence type="ECO:0000256" key="17">
    <source>
        <dbReference type="ARBA" id="ARBA00023268"/>
    </source>
</evidence>
<dbReference type="eggNOG" id="COG0744">
    <property type="taxonomic scope" value="Bacteria"/>
</dbReference>
<dbReference type="OrthoDB" id="9766909at2"/>
<dbReference type="FunFam" id="1.10.3810.10:FF:000001">
    <property type="entry name" value="Penicillin-binding protein 1A"/>
    <property type="match status" value="1"/>
</dbReference>
<comment type="function">
    <text evidence="1 23">Cell wall formation. Synthesis of cross-linked peptidoglycan from the lipid intermediates. The enzyme has a penicillin-insensitive transglycosylase N-terminal domain (formation of linear glycan strands) and a penicillin-sensitive transpeptidase C-terminal domain (cross-linking of the peptide subunits).</text>
</comment>
<keyword evidence="9" id="KW-0645">Protease</keyword>
<sequence>MAKTKRPTRSASPKPRSARRPKTKARSRRRPRFTFFLLRWTLLVALAAGLVAVVYGIHLDRVVRDKFEGKRWALPARVYAQPMELYVGRALTPGQLEAELERLNYHAVTTPERAGTYSLSADRALVRSRAFRFWDGAEPGRLLSVSFADGRVSKLNDGSNGSELPLVRLDAALIASIYPTHNEDRVLVRRAELPDLLVGALVAVEDRNFFSHHGVDPRAIARAVWRNLRAGGFVEGASTLTQQLVKNFYLTQDRTLERKLNEAYMAILLERRYTKDEILEAYANEIYLGQDGRRAIHGFGLASRFYFNRSLEELDIPETALLVGLIKGPSRYDPRRHPERALERRNLVIDLMAQERVISHAAADKAKQAPLSLRKGGGRPTGDYPAFLQLVRRQLQRDYREEDLRSEGLNIFTTLDLPIQAEVESSVTKRLPELDRARGFQTGTLETAAVVASVAQAEVLAMVGGRDPDYAGFNRALDAVRPIGSLIKPVIYLTALSHRDRYTLVTTLNDAPISIPAGGGKRWEPKNYDHKIHGAVPLYTALARSFNLATVNLGLDLGVKEVAQTLRNLGVARRFPEVPAMFLGAVSLTPLEVAQVYHTIAAGGFRSPLRAIREVVDAAGRPLNRYPLAVEAVADPQAVYLTTWAMQKVVQEGTARSLAGRLPADMRMAGKTGTTDNLRDSWFAGFSGDKVAAVWVGRDDNQSAKLTGSSGALQLWGDIMTGIENQSLADLVPEGIEIVRVDRVNGLLADEGCGSALAVPMASGSIPTARSACGAAAPSAESTAKPQRAHAEPEQPSWRHSHGKNMFLPGF</sequence>
<keyword evidence="18 23" id="KW-0961">Cell wall biogenesis/degradation</keyword>
<dbReference type="InterPro" id="IPR001264">
    <property type="entry name" value="Glyco_trans_51"/>
</dbReference>
<dbReference type="HOGENOM" id="CLU_006354_2_7_6"/>
<evidence type="ECO:0000256" key="13">
    <source>
        <dbReference type="ARBA" id="ARBA00022960"/>
    </source>
</evidence>
<keyword evidence="13 23" id="KW-0133">Cell shape</keyword>
<protein>
    <recommendedName>
        <fullName evidence="6 22">Penicillin-binding protein 1B</fullName>
        <shortName evidence="23">PBP-1b</shortName>
        <shortName evidence="23">PBP1b</shortName>
    </recommendedName>
    <alternativeName>
        <fullName evidence="19 23">Murein polymerase</fullName>
    </alternativeName>
</protein>
<keyword evidence="7" id="KW-1003">Cell membrane</keyword>
<evidence type="ECO:0000256" key="21">
    <source>
        <dbReference type="ARBA" id="ARBA00049902"/>
    </source>
</evidence>
<evidence type="ECO:0000256" key="2">
    <source>
        <dbReference type="ARBA" id="ARBA00004236"/>
    </source>
</evidence>
<dbReference type="Pfam" id="PF14814">
    <property type="entry name" value="UB2H"/>
    <property type="match status" value="1"/>
</dbReference>
<feature type="region of interest" description="Disordered" evidence="25">
    <location>
        <begin position="777"/>
        <end position="804"/>
    </location>
</feature>
<evidence type="ECO:0000256" key="10">
    <source>
        <dbReference type="ARBA" id="ARBA00022676"/>
    </source>
</evidence>
<keyword evidence="16" id="KW-0046">Antibiotic resistance</keyword>
<evidence type="ECO:0000256" key="24">
    <source>
        <dbReference type="PIRSR" id="PIRSR002799-1"/>
    </source>
</evidence>
<feature type="active site" description="Proton donor; for transglycosylase activity" evidence="24">
    <location>
        <position position="205"/>
    </location>
</feature>
<dbReference type="SUPFAM" id="SSF56601">
    <property type="entry name" value="beta-lactamase/transpeptidase-like"/>
    <property type="match status" value="1"/>
</dbReference>
<feature type="active site" description="Acyl-ester intermediate; for transpeptidase activity" evidence="24">
    <location>
        <position position="485"/>
    </location>
</feature>
<dbReference type="PANTHER" id="PTHR32282">
    <property type="entry name" value="BINDING PROTEIN TRANSPEPTIDASE, PUTATIVE-RELATED"/>
    <property type="match status" value="1"/>
</dbReference>
<dbReference type="PIRSF" id="PIRSF002799">
    <property type="entry name" value="PBP_1b"/>
    <property type="match status" value="1"/>
</dbReference>
<evidence type="ECO:0000313" key="29">
    <source>
        <dbReference type="EMBL" id="AGA90853.1"/>
    </source>
</evidence>
<dbReference type="InterPro" id="IPR001460">
    <property type="entry name" value="PCN-bd_Tpept"/>
</dbReference>
<dbReference type="GO" id="GO:0046677">
    <property type="term" value="P:response to antibiotic"/>
    <property type="evidence" value="ECO:0007669"/>
    <property type="project" value="UniProtKB-UniRule"/>
</dbReference>
<dbReference type="EMBL" id="CP003051">
    <property type="protein sequence ID" value="AGA90853.1"/>
    <property type="molecule type" value="Genomic_DNA"/>
</dbReference>
<proteinExistence type="inferred from homology"/>
<dbReference type="NCBIfam" id="TIGR02074">
    <property type="entry name" value="PBP_1a_fam"/>
    <property type="match status" value="1"/>
</dbReference>
<dbReference type="InterPro" id="IPR028166">
    <property type="entry name" value="UB2H"/>
</dbReference>
<dbReference type="STRING" id="765912.Thimo_2101"/>
<keyword evidence="30" id="KW-1185">Reference proteome</keyword>
<dbReference type="Pfam" id="PF00905">
    <property type="entry name" value="Transpeptidase"/>
    <property type="match status" value="1"/>
</dbReference>
<evidence type="ECO:0000256" key="19">
    <source>
        <dbReference type="ARBA" id="ARBA00032454"/>
    </source>
</evidence>
<dbReference type="RefSeq" id="WP_015280993.1">
    <property type="nucleotide sequence ID" value="NC_019940.1"/>
</dbReference>
<evidence type="ECO:0000256" key="25">
    <source>
        <dbReference type="SAM" id="MobiDB-lite"/>
    </source>
</evidence>
<evidence type="ECO:0000256" key="3">
    <source>
        <dbReference type="ARBA" id="ARBA00004752"/>
    </source>
</evidence>
<dbReference type="Proteomes" id="UP000010816">
    <property type="component" value="Chromosome"/>
</dbReference>
<keyword evidence="11 23" id="KW-0808">Transferase</keyword>
<evidence type="ECO:0000256" key="1">
    <source>
        <dbReference type="ARBA" id="ARBA00002624"/>
    </source>
</evidence>
<comment type="catalytic activity">
    <reaction evidence="20">
        <text>Preferential cleavage: (Ac)2-L-Lys-D-Ala-|-D-Ala. Also transpeptidation of peptidyl-alanyl moieties that are N-acyl substituents of D-alanine.</text>
        <dbReference type="EC" id="3.4.16.4"/>
    </reaction>
</comment>
<dbReference type="GO" id="GO:0008955">
    <property type="term" value="F:peptidoglycan glycosyltransferase activity"/>
    <property type="evidence" value="ECO:0007669"/>
    <property type="project" value="UniProtKB-UniRule"/>
</dbReference>
<evidence type="ECO:0000256" key="5">
    <source>
        <dbReference type="ARBA" id="ARBA00007739"/>
    </source>
</evidence>
<dbReference type="InterPro" id="IPR036950">
    <property type="entry name" value="PBP_transglycosylase"/>
</dbReference>
<evidence type="ECO:0000259" key="28">
    <source>
        <dbReference type="Pfam" id="PF14814"/>
    </source>
</evidence>
<evidence type="ECO:0000259" key="27">
    <source>
        <dbReference type="Pfam" id="PF00912"/>
    </source>
</evidence>
<evidence type="ECO:0000256" key="18">
    <source>
        <dbReference type="ARBA" id="ARBA00023316"/>
    </source>
</evidence>
<gene>
    <name evidence="29" type="ORF">Thimo_2101</name>
</gene>
<dbReference type="InterPro" id="IPR012338">
    <property type="entry name" value="Beta-lactam/transpept-like"/>
</dbReference>
<dbReference type="GO" id="GO:0008360">
    <property type="term" value="P:regulation of cell shape"/>
    <property type="evidence" value="ECO:0007669"/>
    <property type="project" value="UniProtKB-UniRule"/>
</dbReference>
<keyword evidence="12" id="KW-0378">Hydrolase</keyword>
<keyword evidence="8" id="KW-0121">Carboxypeptidase</keyword>
<dbReference type="KEGG" id="tmb:Thimo_2101"/>
<comment type="similarity">
    <text evidence="5 23">In the N-terminal section; belongs to the glycosyltransferase 51 family.</text>
</comment>